<dbReference type="SUPFAM" id="SSF53335">
    <property type="entry name" value="S-adenosyl-L-methionine-dependent methyltransferases"/>
    <property type="match status" value="1"/>
</dbReference>
<keyword evidence="3" id="KW-1185">Reference proteome</keyword>
<protein>
    <recommendedName>
        <fullName evidence="1">Methyltransferase domain-containing protein</fullName>
    </recommendedName>
</protein>
<organism evidence="2 3">
    <name type="scientific">Neocucurbitaria cava</name>
    <dbReference type="NCBI Taxonomy" id="798079"/>
    <lineage>
        <taxon>Eukaryota</taxon>
        <taxon>Fungi</taxon>
        <taxon>Dikarya</taxon>
        <taxon>Ascomycota</taxon>
        <taxon>Pezizomycotina</taxon>
        <taxon>Dothideomycetes</taxon>
        <taxon>Pleosporomycetidae</taxon>
        <taxon>Pleosporales</taxon>
        <taxon>Pleosporineae</taxon>
        <taxon>Cucurbitariaceae</taxon>
        <taxon>Neocucurbitaria</taxon>
    </lineage>
</organism>
<sequence length="304" mass="33547">MTSSQPSTYQQGHNRAVTANHIVRTAEAEGAFLLPHLKPHFRILDVGCGPGSITSGFAKYVPQGSVTGVDLTSEVLGQAKEHLNNQDPKPDNVTFEVGNVVDGLHFQDETFDVVFCNQTLLHIPEPVKAMKEMRRVCKTGGVVACREADWPFRYYPELPGLQIFHKYLWLMIHGPPSPANWSSSSPSASAASTATPDEAFLIIAPHPPNHRSGSRIHVWAREAGFDPAKITKAASAQVYSTADEKKFLAGVMAGRIEQGGHRKKYLELGASEEEVDEIVKGWREWEKDVDGWFTGVNCEVLSWK</sequence>
<gene>
    <name evidence="2" type="ORF">N0V83_006147</name>
</gene>
<dbReference type="OrthoDB" id="10017101at2759"/>
<proteinExistence type="predicted"/>
<dbReference type="Gene3D" id="3.40.50.150">
    <property type="entry name" value="Vaccinia Virus protein VP39"/>
    <property type="match status" value="1"/>
</dbReference>
<name>A0A9W8Y7D3_9PLEO</name>
<evidence type="ECO:0000313" key="3">
    <source>
        <dbReference type="Proteomes" id="UP001140560"/>
    </source>
</evidence>
<accession>A0A9W8Y7D3</accession>
<dbReference type="InterPro" id="IPR029063">
    <property type="entry name" value="SAM-dependent_MTases_sf"/>
</dbReference>
<feature type="domain" description="Methyltransferase" evidence="1">
    <location>
        <begin position="38"/>
        <end position="149"/>
    </location>
</feature>
<evidence type="ECO:0000313" key="2">
    <source>
        <dbReference type="EMBL" id="KAJ4369064.1"/>
    </source>
</evidence>
<dbReference type="InterPro" id="IPR025714">
    <property type="entry name" value="Methyltranfer_dom"/>
</dbReference>
<dbReference type="GO" id="GO:0008168">
    <property type="term" value="F:methyltransferase activity"/>
    <property type="evidence" value="ECO:0007669"/>
    <property type="project" value="TreeGrafter"/>
</dbReference>
<evidence type="ECO:0000259" key="1">
    <source>
        <dbReference type="Pfam" id="PF13847"/>
    </source>
</evidence>
<dbReference type="CDD" id="cd02440">
    <property type="entry name" value="AdoMet_MTases"/>
    <property type="match status" value="1"/>
</dbReference>
<comment type="caution">
    <text evidence="2">The sequence shown here is derived from an EMBL/GenBank/DDBJ whole genome shotgun (WGS) entry which is preliminary data.</text>
</comment>
<dbReference type="EMBL" id="JAPEUY010000010">
    <property type="protein sequence ID" value="KAJ4369064.1"/>
    <property type="molecule type" value="Genomic_DNA"/>
</dbReference>
<dbReference type="Proteomes" id="UP001140560">
    <property type="component" value="Unassembled WGS sequence"/>
</dbReference>
<dbReference type="AlphaFoldDB" id="A0A9W8Y7D3"/>
<dbReference type="Pfam" id="PF13847">
    <property type="entry name" value="Methyltransf_31"/>
    <property type="match status" value="1"/>
</dbReference>
<reference evidence="2" key="1">
    <citation type="submission" date="2022-10" db="EMBL/GenBank/DDBJ databases">
        <title>Tapping the CABI collections for fungal endophytes: first genome assemblies for Collariella, Neodidymelliopsis, Ascochyta clinopodiicola, Didymella pomorum, Didymosphaeria variabile, Neocosmospora piperis and Neocucurbitaria cava.</title>
        <authorList>
            <person name="Hill R."/>
        </authorList>
    </citation>
    <scope>NUCLEOTIDE SEQUENCE</scope>
    <source>
        <strain evidence="2">IMI 356814</strain>
    </source>
</reference>
<dbReference type="PANTHER" id="PTHR43591:SF24">
    <property type="entry name" value="2-METHOXY-6-POLYPRENYL-1,4-BENZOQUINOL METHYLASE, MITOCHONDRIAL"/>
    <property type="match status" value="1"/>
</dbReference>
<dbReference type="PANTHER" id="PTHR43591">
    <property type="entry name" value="METHYLTRANSFERASE"/>
    <property type="match status" value="1"/>
</dbReference>